<evidence type="ECO:0000313" key="5">
    <source>
        <dbReference type="EMBL" id="KXZ54862.1"/>
    </source>
</evidence>
<evidence type="ECO:0000313" key="6">
    <source>
        <dbReference type="Proteomes" id="UP000075714"/>
    </source>
</evidence>
<dbReference type="EMBL" id="LSYV01000005">
    <property type="protein sequence ID" value="KXZ54862.1"/>
    <property type="molecule type" value="Genomic_DNA"/>
</dbReference>
<dbReference type="Gene3D" id="3.90.70.10">
    <property type="entry name" value="Cysteine proteinases"/>
    <property type="match status" value="1"/>
</dbReference>
<dbReference type="GO" id="GO:0016579">
    <property type="term" value="P:protein deubiquitination"/>
    <property type="evidence" value="ECO:0007669"/>
    <property type="project" value="InterPro"/>
</dbReference>
<dbReference type="InterPro" id="IPR038765">
    <property type="entry name" value="Papain-like_cys_pep_sf"/>
</dbReference>
<sequence>MVNKSKGKAAKGGKSKPPLKKPQQTRQEPQAHQQTPQERVGLVRPLWETLGQDERVKLLTVELENVRGRAKQIAEAARKQAVADAPEGEPLDPALLELEPSIEDVLEEGIKRLKEKGTWKLWQWPTDNAAMYDAESFRQHVTEKHIREELRRLLPRDEGRATEKPAEAAFRQRMLDLLAKVQQSSSANSLRPTVTTSGDDGASRPHRRRGDPGSHLRDANIELLALLLEALARENDHLYHSLLTPITTYVMEILPEGHRETTKLELSFEDLENLLPDDVSRIVEWLTEKVDALSTKLKPEPKDDEEEEEENMGDVDLWALTDEDKGLTVNGRWLQHLQQDRLLGDDGHPRRAKAGEDPARNGLVLEWVYGSIVSTAEKARDGAKRCLGMQPPTALDAHVTLVRALEEHLSWESRAKQCKDLLSEMLKSRLEASELTKQGYDLRPQPTPQPGRRESPGGESGAGSLTMASLTSPLLLEDGTAAPGADSKPLPDEVILFMLRREALLTRAKLHWLVFEHLTQEKELRILKQQLRQGEPEFERLKRELDEVKHQPRMEGAYRNAAEMERHKHQVEVQTAFREQGARLQATYDKKQKAEYDMAKRETEIKQLQGWKGTVENLVDKFQELINSRNERIAAAASAGAEGVRDGGSLETDGDLEAAAGSLTPQQYIQLTKMRNHFIKDVRKQLYGDADDRLFFDNIKTALKAIERRLEDSSVALQHLEMQLINVACDDPGALIGTQLALPLLQERLDARGLEYAAQRAKLAEDEVLKMELLSAEREAAERERKKAAKAKKNEKVKSEKERLAAERQAKEEAERLAKEEAERERVVRDEEERRKRIEAVEAMRKAEEAAIELRRKELLSDENGYWRQRMIMEERLSGMGMAVGAAGATGDGTGRATTPEPPEEAERAGSSSPEVPRRSGDDEGFVTESRRRRFKDTRDQDEEVSTAASAPGGTGSRSHARSGSRDRMEPREGQPPREQIQPHHHHRERDRDREPRRHHASSQGSSHRSGSRECVEEAPKGAEAHSAAVLGKSSEHGANLASAGPSDAGARREAAFASSTNGSGPQSDAFPSLSSSSAGTAPAADVGAVSAANAFSWKAKLQQNVASSSQQPGGGRSPSATANGAPAPVRGSSPRATLNGGVQLASSLSDSAMAHSSGGHAPRPPGNQPSGVALLSGLPSQLLGSVALPLAAPAMNGTDSTAAASPPTVMYSPGTGGKTRPLKLVRGLQNLGGEHNCFLNVTLQSLWHLRCFREAMLALDVESVAARGASPADLAVLRSLVAIFRAMAAQPASAAAWAVSPAPLREALSTLEVGQAAVRLDLAEMHDAFEVLLVVLTCMHRAEAGSNASHGQDPQLPRRVRVRGQAASALANGHHAPAAQPQASGYAAALASGIKAASAASKGAGGASTGVASTVAHSLFGLEVQVPCAAEDDDASSSSGSSGGGKQRAWRDSCNGAVGADSPPPSVAPAVRSGIAGSAGSRAVEDATEIEVYTKYFHLVHAQSLRKAFAALGSSDGGAYFEDVLCAAEAAGADSPLLGGGRRGGTGAPAAVGQGAANGHGPAGWAPGATAAGHPLATLLRFPSVFTLALVWESPQAPLDALRGTLEALGPRLDLALLFRCSSGAAPHSAPSDLRCVICYFGHHYLVFALSEELGLWLLIDDANIQLVGHWGDVVKTMCAKRLQPSLLFYETERQLPGQHPA</sequence>
<feature type="region of interest" description="Disordered" evidence="3">
    <location>
        <begin position="784"/>
        <end position="834"/>
    </location>
</feature>
<feature type="compositionally biased region" description="Basic and acidic residues" evidence="3">
    <location>
        <begin position="792"/>
        <end position="834"/>
    </location>
</feature>
<dbReference type="Proteomes" id="UP000075714">
    <property type="component" value="Unassembled WGS sequence"/>
</dbReference>
<accession>A0A150GYS0</accession>
<comment type="caution">
    <text evidence="5">The sequence shown here is derived from an EMBL/GenBank/DDBJ whole genome shotgun (WGS) entry which is preliminary data.</text>
</comment>
<dbReference type="PANTHER" id="PTHR22975:SF9">
    <property type="entry name" value="ECHINUS SPLICE FORM 3"/>
    <property type="match status" value="1"/>
</dbReference>
<feature type="compositionally biased region" description="Low complexity" evidence="3">
    <location>
        <begin position="1066"/>
        <end position="1086"/>
    </location>
</feature>
<feature type="region of interest" description="Disordered" evidence="3">
    <location>
        <begin position="883"/>
        <end position="1086"/>
    </location>
</feature>
<evidence type="ECO:0000259" key="4">
    <source>
        <dbReference type="PROSITE" id="PS50235"/>
    </source>
</evidence>
<keyword evidence="6" id="KW-1185">Reference proteome</keyword>
<keyword evidence="1" id="KW-0833">Ubl conjugation pathway</keyword>
<gene>
    <name evidence="5" type="ORF">GPECTOR_4g934</name>
</gene>
<feature type="region of interest" description="Disordered" evidence="3">
    <location>
        <begin position="182"/>
        <end position="215"/>
    </location>
</feature>
<dbReference type="Pfam" id="PF00443">
    <property type="entry name" value="UCH"/>
    <property type="match status" value="1"/>
</dbReference>
<feature type="compositionally biased region" description="Basic residues" evidence="3">
    <location>
        <begin position="1"/>
        <end position="19"/>
    </location>
</feature>
<dbReference type="InterPro" id="IPR001394">
    <property type="entry name" value="Peptidase_C19_UCH"/>
</dbReference>
<dbReference type="InterPro" id="IPR052398">
    <property type="entry name" value="Ubiquitin_hydrolase_53/54"/>
</dbReference>
<feature type="compositionally biased region" description="Polar residues" evidence="3">
    <location>
        <begin position="182"/>
        <end position="198"/>
    </location>
</feature>
<evidence type="ECO:0000256" key="2">
    <source>
        <dbReference type="ARBA" id="ARBA00022801"/>
    </source>
</evidence>
<evidence type="ECO:0000256" key="3">
    <source>
        <dbReference type="SAM" id="MobiDB-lite"/>
    </source>
</evidence>
<feature type="compositionally biased region" description="Low complexity" evidence="3">
    <location>
        <begin position="1146"/>
        <end position="1158"/>
    </location>
</feature>
<reference evidence="6" key="1">
    <citation type="journal article" date="2016" name="Nat. Commun.">
        <title>The Gonium pectorale genome demonstrates co-option of cell cycle regulation during the evolution of multicellularity.</title>
        <authorList>
            <person name="Hanschen E.R."/>
            <person name="Marriage T.N."/>
            <person name="Ferris P.J."/>
            <person name="Hamaji T."/>
            <person name="Toyoda A."/>
            <person name="Fujiyama A."/>
            <person name="Neme R."/>
            <person name="Noguchi H."/>
            <person name="Minakuchi Y."/>
            <person name="Suzuki M."/>
            <person name="Kawai-Toyooka H."/>
            <person name="Smith D.R."/>
            <person name="Sparks H."/>
            <person name="Anderson J."/>
            <person name="Bakaric R."/>
            <person name="Luria V."/>
            <person name="Karger A."/>
            <person name="Kirschner M.W."/>
            <person name="Durand P.M."/>
            <person name="Michod R.E."/>
            <person name="Nozaki H."/>
            <person name="Olson B.J."/>
        </authorList>
    </citation>
    <scope>NUCLEOTIDE SEQUENCE [LARGE SCALE GENOMIC DNA]</scope>
    <source>
        <strain evidence="6">NIES-2863</strain>
    </source>
</reference>
<protein>
    <recommendedName>
        <fullName evidence="4">USP domain-containing protein</fullName>
    </recommendedName>
</protein>
<feature type="region of interest" description="Disordered" evidence="3">
    <location>
        <begin position="1346"/>
        <end position="1379"/>
    </location>
</feature>
<dbReference type="SUPFAM" id="SSF54001">
    <property type="entry name" value="Cysteine proteinases"/>
    <property type="match status" value="1"/>
</dbReference>
<feature type="domain" description="USP" evidence="4">
    <location>
        <begin position="1227"/>
        <end position="1694"/>
    </location>
</feature>
<organism evidence="5 6">
    <name type="scientific">Gonium pectorale</name>
    <name type="common">Green alga</name>
    <dbReference type="NCBI Taxonomy" id="33097"/>
    <lineage>
        <taxon>Eukaryota</taxon>
        <taxon>Viridiplantae</taxon>
        <taxon>Chlorophyta</taxon>
        <taxon>core chlorophytes</taxon>
        <taxon>Chlorophyceae</taxon>
        <taxon>CS clade</taxon>
        <taxon>Chlamydomonadales</taxon>
        <taxon>Volvocaceae</taxon>
        <taxon>Gonium</taxon>
    </lineage>
</organism>
<dbReference type="GO" id="GO:0004843">
    <property type="term" value="F:cysteine-type deubiquitinase activity"/>
    <property type="evidence" value="ECO:0007669"/>
    <property type="project" value="InterPro"/>
</dbReference>
<feature type="region of interest" description="Disordered" evidence="3">
    <location>
        <begin position="1432"/>
        <end position="1469"/>
    </location>
</feature>
<dbReference type="PANTHER" id="PTHR22975">
    <property type="entry name" value="UBIQUITIN SPECIFIC PROTEINASE"/>
    <property type="match status" value="1"/>
</dbReference>
<evidence type="ECO:0000256" key="1">
    <source>
        <dbReference type="ARBA" id="ARBA00022786"/>
    </source>
</evidence>
<feature type="region of interest" description="Disordered" evidence="3">
    <location>
        <begin position="435"/>
        <end position="465"/>
    </location>
</feature>
<feature type="region of interest" description="Disordered" evidence="3">
    <location>
        <begin position="1102"/>
        <end position="1175"/>
    </location>
</feature>
<feature type="compositionally biased region" description="Polar residues" evidence="3">
    <location>
        <begin position="24"/>
        <end position="37"/>
    </location>
</feature>
<dbReference type="InterPro" id="IPR028889">
    <property type="entry name" value="USP"/>
</dbReference>
<feature type="compositionally biased region" description="Basic and acidic residues" evidence="3">
    <location>
        <begin position="964"/>
        <end position="976"/>
    </location>
</feature>
<dbReference type="OrthoDB" id="568282at2759"/>
<feature type="region of interest" description="Disordered" evidence="3">
    <location>
        <begin position="1"/>
        <end position="40"/>
    </location>
</feature>
<feature type="compositionally biased region" description="Basic and acidic residues" evidence="3">
    <location>
        <begin position="1011"/>
        <end position="1024"/>
    </location>
</feature>
<dbReference type="CDD" id="cd22249">
    <property type="entry name" value="UDM1_RNF168_RNF169-like"/>
    <property type="match status" value="1"/>
</dbReference>
<keyword evidence="2" id="KW-0378">Hydrolase</keyword>
<proteinExistence type="predicted"/>
<dbReference type="PROSITE" id="PS50235">
    <property type="entry name" value="USP_3"/>
    <property type="match status" value="1"/>
</dbReference>
<name>A0A150GYS0_GONPE</name>